<dbReference type="OrthoDB" id="2015831at2759"/>
<evidence type="ECO:0000313" key="2">
    <source>
        <dbReference type="Proteomes" id="UP001055439"/>
    </source>
</evidence>
<organism evidence="1 2">
    <name type="scientific">Musa troglodytarum</name>
    <name type="common">fe'i banana</name>
    <dbReference type="NCBI Taxonomy" id="320322"/>
    <lineage>
        <taxon>Eukaryota</taxon>
        <taxon>Viridiplantae</taxon>
        <taxon>Streptophyta</taxon>
        <taxon>Embryophyta</taxon>
        <taxon>Tracheophyta</taxon>
        <taxon>Spermatophyta</taxon>
        <taxon>Magnoliopsida</taxon>
        <taxon>Liliopsida</taxon>
        <taxon>Zingiberales</taxon>
        <taxon>Musaceae</taxon>
        <taxon>Musa</taxon>
    </lineage>
</organism>
<reference evidence="1" key="1">
    <citation type="submission" date="2022-05" db="EMBL/GenBank/DDBJ databases">
        <title>The Musa troglodytarum L. genome provides insights into the mechanism of non-climacteric behaviour and enrichment of carotenoids.</title>
        <authorList>
            <person name="Wang J."/>
        </authorList>
    </citation>
    <scope>NUCLEOTIDE SEQUENCE</scope>
    <source>
        <tissue evidence="1">Leaf</tissue>
    </source>
</reference>
<proteinExistence type="predicted"/>
<keyword evidence="2" id="KW-1185">Reference proteome</keyword>
<name>A0A9E7HCH3_9LILI</name>
<gene>
    <name evidence="1" type="ORF">MUK42_03410</name>
</gene>
<accession>A0A9E7HCH3</accession>
<dbReference type="Proteomes" id="UP001055439">
    <property type="component" value="Chromosome 8"/>
</dbReference>
<evidence type="ECO:0000313" key="1">
    <source>
        <dbReference type="EMBL" id="URE30685.1"/>
    </source>
</evidence>
<protein>
    <submittedName>
        <fullName evidence="1">Uncharacterized protein</fullName>
    </submittedName>
</protein>
<dbReference type="EMBL" id="CP097510">
    <property type="protein sequence ID" value="URE30685.1"/>
    <property type="molecule type" value="Genomic_DNA"/>
</dbReference>
<sequence>MDFMVKNLEIPCLVILQPGMARFGDQRTAYIADQSMCAFLDVAEESMGVRPPSTATSCMGIETFAVRSSEDDREATLEE</sequence>
<dbReference type="AlphaFoldDB" id="A0A9E7HCH3"/>